<dbReference type="OrthoDB" id="4177236at2759"/>
<accession>A0A2J6PQA0</accession>
<dbReference type="AlphaFoldDB" id="A0A2J6PQA0"/>
<evidence type="ECO:0000313" key="2">
    <source>
        <dbReference type="Proteomes" id="UP000235672"/>
    </source>
</evidence>
<keyword evidence="2" id="KW-1185">Reference proteome</keyword>
<evidence type="ECO:0008006" key="3">
    <source>
        <dbReference type="Google" id="ProtNLM"/>
    </source>
</evidence>
<gene>
    <name evidence="1" type="ORF">NA56DRAFT_753285</name>
</gene>
<proteinExistence type="predicted"/>
<dbReference type="EMBL" id="KZ613507">
    <property type="protein sequence ID" value="PMD16179.1"/>
    <property type="molecule type" value="Genomic_DNA"/>
</dbReference>
<evidence type="ECO:0000313" key="1">
    <source>
        <dbReference type="EMBL" id="PMD16179.1"/>
    </source>
</evidence>
<dbReference type="STRING" id="1745343.A0A2J6PQA0"/>
<organism evidence="1 2">
    <name type="scientific">Hyaloscypha hepaticicola</name>
    <dbReference type="NCBI Taxonomy" id="2082293"/>
    <lineage>
        <taxon>Eukaryota</taxon>
        <taxon>Fungi</taxon>
        <taxon>Dikarya</taxon>
        <taxon>Ascomycota</taxon>
        <taxon>Pezizomycotina</taxon>
        <taxon>Leotiomycetes</taxon>
        <taxon>Helotiales</taxon>
        <taxon>Hyaloscyphaceae</taxon>
        <taxon>Hyaloscypha</taxon>
    </lineage>
</organism>
<sequence>MDRQAPLDEDLSNDEIVQRCRDPRRELLGTTGRIVKLSDKTVVKFGWGVTAEEANNQGRALELLDNSIVRVPEVYRYFSRSNAKGDPEPGYLVMEYIHGEIAQILRHFSNIRSDYPGPLGGGISRGLLAALGRQREAAFKECAADGGMTELRTARRGIEAIDPEPSVDLMSFGSCSSQYCLVAGWLRFYPRFFEVCMLKNMEYPHGNYELDLIERMAKLTEEEDNQMRLLQRSFYNGIKYSFGSSSLTPQFRTC</sequence>
<name>A0A2J6PQA0_9HELO</name>
<protein>
    <recommendedName>
        <fullName evidence="3">Aminoglycoside phosphotransferase domain-containing protein</fullName>
    </recommendedName>
</protein>
<reference evidence="1 2" key="1">
    <citation type="submission" date="2016-05" db="EMBL/GenBank/DDBJ databases">
        <title>A degradative enzymes factory behind the ericoid mycorrhizal symbiosis.</title>
        <authorList>
            <consortium name="DOE Joint Genome Institute"/>
            <person name="Martino E."/>
            <person name="Morin E."/>
            <person name="Grelet G."/>
            <person name="Kuo A."/>
            <person name="Kohler A."/>
            <person name="Daghino S."/>
            <person name="Barry K."/>
            <person name="Choi C."/>
            <person name="Cichocki N."/>
            <person name="Clum A."/>
            <person name="Copeland A."/>
            <person name="Hainaut M."/>
            <person name="Haridas S."/>
            <person name="Labutti K."/>
            <person name="Lindquist E."/>
            <person name="Lipzen A."/>
            <person name="Khouja H.-R."/>
            <person name="Murat C."/>
            <person name="Ohm R."/>
            <person name="Olson A."/>
            <person name="Spatafora J."/>
            <person name="Veneault-Fourrey C."/>
            <person name="Henrissat B."/>
            <person name="Grigoriev I."/>
            <person name="Martin F."/>
            <person name="Perotto S."/>
        </authorList>
    </citation>
    <scope>NUCLEOTIDE SEQUENCE [LARGE SCALE GENOMIC DNA]</scope>
    <source>
        <strain evidence="1 2">UAMH 7357</strain>
    </source>
</reference>
<dbReference type="Proteomes" id="UP000235672">
    <property type="component" value="Unassembled WGS sequence"/>
</dbReference>